<dbReference type="Proteomes" id="UP000507470">
    <property type="component" value="Unassembled WGS sequence"/>
</dbReference>
<evidence type="ECO:0000313" key="1">
    <source>
        <dbReference type="EMBL" id="CAC5383724.1"/>
    </source>
</evidence>
<organism evidence="1 2">
    <name type="scientific">Mytilus coruscus</name>
    <name type="common">Sea mussel</name>
    <dbReference type="NCBI Taxonomy" id="42192"/>
    <lineage>
        <taxon>Eukaryota</taxon>
        <taxon>Metazoa</taxon>
        <taxon>Spiralia</taxon>
        <taxon>Lophotrochozoa</taxon>
        <taxon>Mollusca</taxon>
        <taxon>Bivalvia</taxon>
        <taxon>Autobranchia</taxon>
        <taxon>Pteriomorphia</taxon>
        <taxon>Mytilida</taxon>
        <taxon>Mytiloidea</taxon>
        <taxon>Mytilidae</taxon>
        <taxon>Mytilinae</taxon>
        <taxon>Mytilus</taxon>
    </lineage>
</organism>
<keyword evidence="2" id="KW-1185">Reference proteome</keyword>
<dbReference type="EMBL" id="CACVKT020003438">
    <property type="protein sequence ID" value="CAC5383724.1"/>
    <property type="molecule type" value="Genomic_DNA"/>
</dbReference>
<sequence length="179" mass="20615">MMLASGFMESVTKPTVSIQSKTSEIRQKNYKNNSHIIHCIVKTVLLCGKQNISLIGHRDESTNAEKIAELIDTEISRPRITGRQRQRANAESNNTEEYFRRNIAIPFCDFLKTEMAVRFKSEDRKGIPLLKLLPAQIIKLTSADDLVTNLMRWEDDLLTPSSLRDEILLWKRLWDGKNV</sequence>
<name>A0A6J8BLP0_MYTCO</name>
<protein>
    <recommendedName>
        <fullName evidence="3">DUF4371 domain-containing protein</fullName>
    </recommendedName>
</protein>
<gene>
    <name evidence="1" type="ORF">MCOR_19439</name>
</gene>
<dbReference type="AlphaFoldDB" id="A0A6J8BLP0"/>
<accession>A0A6J8BLP0</accession>
<proteinExistence type="predicted"/>
<dbReference type="OrthoDB" id="1739706at2759"/>
<evidence type="ECO:0000313" key="2">
    <source>
        <dbReference type="Proteomes" id="UP000507470"/>
    </source>
</evidence>
<reference evidence="1 2" key="1">
    <citation type="submission" date="2020-06" db="EMBL/GenBank/DDBJ databases">
        <authorList>
            <person name="Li R."/>
            <person name="Bekaert M."/>
        </authorList>
    </citation>
    <scope>NUCLEOTIDE SEQUENCE [LARGE SCALE GENOMIC DNA]</scope>
    <source>
        <strain evidence="2">wild</strain>
    </source>
</reference>
<evidence type="ECO:0008006" key="3">
    <source>
        <dbReference type="Google" id="ProtNLM"/>
    </source>
</evidence>